<evidence type="ECO:0000313" key="3">
    <source>
        <dbReference type="EMBL" id="PFH61217.1"/>
    </source>
</evidence>
<keyword evidence="2" id="KW-1133">Transmembrane helix</keyword>
<evidence type="ECO:0000256" key="2">
    <source>
        <dbReference type="SAM" id="Phobius"/>
    </source>
</evidence>
<keyword evidence="2" id="KW-0812">Transmembrane</keyword>
<comment type="caution">
    <text evidence="3">The sequence shown here is derived from an EMBL/GenBank/DDBJ whole genome shotgun (WGS) entry which is preliminary data.</text>
</comment>
<accession>A0A2A9PK00</accession>
<sequence>MMGYEKGRRARSEVESQDGQQPTARTETGDGQHLQMATGSSMIHLVVFLVFLLSITFLLSSSSFISFAF</sequence>
<dbReference type="AlphaFoldDB" id="A0A2A9PK00"/>
<feature type="transmembrane region" description="Helical" evidence="2">
    <location>
        <begin position="45"/>
        <end position="68"/>
    </location>
</feature>
<feature type="compositionally biased region" description="Polar residues" evidence="1">
    <location>
        <begin position="17"/>
        <end position="26"/>
    </location>
</feature>
<evidence type="ECO:0000313" key="4">
    <source>
        <dbReference type="Proteomes" id="UP000037136"/>
    </source>
</evidence>
<keyword evidence="2" id="KW-0472">Membrane</keyword>
<feature type="compositionally biased region" description="Basic and acidic residues" evidence="1">
    <location>
        <begin position="1"/>
        <end position="14"/>
    </location>
</feature>
<dbReference type="EMBL" id="LAZP02000084">
    <property type="protein sequence ID" value="PFH61217.1"/>
    <property type="molecule type" value="Genomic_DNA"/>
</dbReference>
<name>A0A2A9PK00_OPHUN</name>
<feature type="region of interest" description="Disordered" evidence="1">
    <location>
        <begin position="1"/>
        <end position="33"/>
    </location>
</feature>
<proteinExistence type="predicted"/>
<evidence type="ECO:0000256" key="1">
    <source>
        <dbReference type="SAM" id="MobiDB-lite"/>
    </source>
</evidence>
<keyword evidence="4" id="KW-1185">Reference proteome</keyword>
<reference evidence="3 4" key="2">
    <citation type="journal article" date="2017" name="Sci. Rep.">
        <title>Ant-infecting Ophiocordyceps genomes reveal a high diversity of potential behavioral manipulation genes and a possible major role for enterotoxins.</title>
        <authorList>
            <person name="de Bekker C."/>
            <person name="Ohm R.A."/>
            <person name="Evans H.C."/>
            <person name="Brachmann A."/>
            <person name="Hughes D.P."/>
        </authorList>
    </citation>
    <scope>NUCLEOTIDE SEQUENCE [LARGE SCALE GENOMIC DNA]</scope>
    <source>
        <strain evidence="3 4">SC16a</strain>
    </source>
</reference>
<reference evidence="3 4" key="1">
    <citation type="journal article" date="2015" name="BMC Genomics">
        <title>Gene expression during zombie ant biting behavior reflects the complexity underlying fungal parasitic behavioral manipulation.</title>
        <authorList>
            <person name="de Bekker C."/>
            <person name="Ohm R.A."/>
            <person name="Loreto R.G."/>
            <person name="Sebastian A."/>
            <person name="Albert I."/>
            <person name="Merrow M."/>
            <person name="Brachmann A."/>
            <person name="Hughes D.P."/>
        </authorList>
    </citation>
    <scope>NUCLEOTIDE SEQUENCE [LARGE SCALE GENOMIC DNA]</scope>
    <source>
        <strain evidence="3 4">SC16a</strain>
    </source>
</reference>
<organism evidence="3 4">
    <name type="scientific">Ophiocordyceps unilateralis</name>
    <name type="common">Zombie-ant fungus</name>
    <name type="synonym">Torrubia unilateralis</name>
    <dbReference type="NCBI Taxonomy" id="268505"/>
    <lineage>
        <taxon>Eukaryota</taxon>
        <taxon>Fungi</taxon>
        <taxon>Dikarya</taxon>
        <taxon>Ascomycota</taxon>
        <taxon>Pezizomycotina</taxon>
        <taxon>Sordariomycetes</taxon>
        <taxon>Hypocreomycetidae</taxon>
        <taxon>Hypocreales</taxon>
        <taxon>Ophiocordycipitaceae</taxon>
        <taxon>Ophiocordyceps</taxon>
    </lineage>
</organism>
<gene>
    <name evidence="3" type="ORF">XA68_17972</name>
</gene>
<dbReference type="Proteomes" id="UP000037136">
    <property type="component" value="Unassembled WGS sequence"/>
</dbReference>
<protein>
    <submittedName>
        <fullName evidence="3">Uncharacterized protein</fullName>
    </submittedName>
</protein>